<comment type="caution">
    <text evidence="2">The sequence shown here is derived from an EMBL/GenBank/DDBJ whole genome shotgun (WGS) entry which is preliminary data.</text>
</comment>
<dbReference type="RefSeq" id="WP_263338295.1">
    <property type="nucleotide sequence ID" value="NZ_JAGSYH010000004.1"/>
</dbReference>
<feature type="chain" id="PRO_5045260232" description="Nuclear transport factor 2 family protein" evidence="1">
    <location>
        <begin position="25"/>
        <end position="169"/>
    </location>
</feature>
<accession>A0ABW1ECU6</accession>
<dbReference type="EMBL" id="JBHSPH010000002">
    <property type="protein sequence ID" value="MFC5862132.1"/>
    <property type="molecule type" value="Genomic_DNA"/>
</dbReference>
<sequence length="169" mass="18138">MLQTLISTAILAGVLPGTATMAQAPDAACALPSDPKDIPAALDAAITGPADKDRGCMKALLIPEARLMFVSLGADGAPTYRVENLDDWIARVKARGHAVLEEKQLKFRIERYGNIAHLWSSYTLESDGKRIARGINSIQAIKETGGWRVTSILVQAESATAPLPKEYLP</sequence>
<keyword evidence="1" id="KW-0732">Signal</keyword>
<gene>
    <name evidence="2" type="ORF">ACFPT7_07500</name>
</gene>
<evidence type="ECO:0000313" key="2">
    <source>
        <dbReference type="EMBL" id="MFC5862132.1"/>
    </source>
</evidence>
<dbReference type="Gene3D" id="3.10.450.50">
    <property type="match status" value="1"/>
</dbReference>
<evidence type="ECO:0008006" key="4">
    <source>
        <dbReference type="Google" id="ProtNLM"/>
    </source>
</evidence>
<organism evidence="2 3">
    <name type="scientific">Acidicapsa dinghuensis</name>
    <dbReference type="NCBI Taxonomy" id="2218256"/>
    <lineage>
        <taxon>Bacteria</taxon>
        <taxon>Pseudomonadati</taxon>
        <taxon>Acidobacteriota</taxon>
        <taxon>Terriglobia</taxon>
        <taxon>Terriglobales</taxon>
        <taxon>Acidobacteriaceae</taxon>
        <taxon>Acidicapsa</taxon>
    </lineage>
</organism>
<protein>
    <recommendedName>
        <fullName evidence="4">Nuclear transport factor 2 family protein</fullName>
    </recommendedName>
</protein>
<dbReference type="Proteomes" id="UP001596091">
    <property type="component" value="Unassembled WGS sequence"/>
</dbReference>
<name>A0ABW1ECU6_9BACT</name>
<feature type="signal peptide" evidence="1">
    <location>
        <begin position="1"/>
        <end position="24"/>
    </location>
</feature>
<dbReference type="SUPFAM" id="SSF54427">
    <property type="entry name" value="NTF2-like"/>
    <property type="match status" value="1"/>
</dbReference>
<reference evidence="3" key="1">
    <citation type="journal article" date="2019" name="Int. J. Syst. Evol. Microbiol.">
        <title>The Global Catalogue of Microorganisms (GCM) 10K type strain sequencing project: providing services to taxonomists for standard genome sequencing and annotation.</title>
        <authorList>
            <consortium name="The Broad Institute Genomics Platform"/>
            <consortium name="The Broad Institute Genome Sequencing Center for Infectious Disease"/>
            <person name="Wu L."/>
            <person name="Ma J."/>
        </authorList>
    </citation>
    <scope>NUCLEOTIDE SEQUENCE [LARGE SCALE GENOMIC DNA]</scope>
    <source>
        <strain evidence="3">JCM 4087</strain>
    </source>
</reference>
<dbReference type="InterPro" id="IPR032710">
    <property type="entry name" value="NTF2-like_dom_sf"/>
</dbReference>
<evidence type="ECO:0000256" key="1">
    <source>
        <dbReference type="SAM" id="SignalP"/>
    </source>
</evidence>
<keyword evidence="3" id="KW-1185">Reference proteome</keyword>
<proteinExistence type="predicted"/>
<evidence type="ECO:0000313" key="3">
    <source>
        <dbReference type="Proteomes" id="UP001596091"/>
    </source>
</evidence>